<evidence type="ECO:0000313" key="1">
    <source>
        <dbReference type="EMBL" id="ACL06462.1"/>
    </source>
</evidence>
<name>B8FD31_DESAL</name>
<dbReference type="KEGG" id="dal:Dalk_4785"/>
<gene>
    <name evidence="1" type="ordered locus">Dalk_4785</name>
</gene>
<dbReference type="HOGENOM" id="CLU_1406737_0_0_7"/>
<dbReference type="EMBL" id="CP001322">
    <property type="protein sequence ID" value="ACL06462.1"/>
    <property type="molecule type" value="Genomic_DNA"/>
</dbReference>
<proteinExistence type="predicted"/>
<evidence type="ECO:0000313" key="2">
    <source>
        <dbReference type="Proteomes" id="UP000000739"/>
    </source>
</evidence>
<reference evidence="1 2" key="1">
    <citation type="journal article" date="2012" name="Environ. Microbiol.">
        <title>The genome sequence of Desulfatibacillum alkenivorans AK-01: a blueprint for anaerobic alkane oxidation.</title>
        <authorList>
            <person name="Callaghan A.V."/>
            <person name="Morris B.E."/>
            <person name="Pereira I.A."/>
            <person name="McInerney M.J."/>
            <person name="Austin R.N."/>
            <person name="Groves J.T."/>
            <person name="Kukor J.J."/>
            <person name="Suflita J.M."/>
            <person name="Young L.Y."/>
            <person name="Zylstra G.J."/>
            <person name="Wawrik B."/>
        </authorList>
    </citation>
    <scope>NUCLEOTIDE SEQUENCE [LARGE SCALE GENOMIC DNA]</scope>
    <source>
        <strain evidence="1 2">AK-01</strain>
    </source>
</reference>
<dbReference type="AlphaFoldDB" id="B8FD31"/>
<protein>
    <submittedName>
        <fullName evidence="1">Uncharacterized protein</fullName>
    </submittedName>
</protein>
<dbReference type="Proteomes" id="UP000000739">
    <property type="component" value="Chromosome"/>
</dbReference>
<dbReference type="RefSeq" id="WP_015949501.1">
    <property type="nucleotide sequence ID" value="NC_011768.1"/>
</dbReference>
<keyword evidence="2" id="KW-1185">Reference proteome</keyword>
<sequence length="193" mass="22643">MIIPKDWISFTELMERWDTKEEQVIVDRMKKYKGDDVEDDVEGGGYLQAYEKGYYDPPAANPGYNATWISDKCGPEREPYYYMGKAINEKTLTFYIKDVESYEESHGIDSTPLDGKERTELGRLKNEKKTWDSSLEAAFYLGVVNNVNERIKRQELKTIYREKFPDQKAYPDTTFDRIWKKVPESMKFTGGKH</sequence>
<accession>B8FD31</accession>
<organism evidence="1 2">
    <name type="scientific">Desulfatibacillum aliphaticivorans</name>
    <dbReference type="NCBI Taxonomy" id="218208"/>
    <lineage>
        <taxon>Bacteria</taxon>
        <taxon>Pseudomonadati</taxon>
        <taxon>Thermodesulfobacteriota</taxon>
        <taxon>Desulfobacteria</taxon>
        <taxon>Desulfobacterales</taxon>
        <taxon>Desulfatibacillaceae</taxon>
        <taxon>Desulfatibacillum</taxon>
    </lineage>
</organism>